<feature type="compositionally biased region" description="Basic and acidic residues" evidence="1">
    <location>
        <begin position="51"/>
        <end position="64"/>
    </location>
</feature>
<dbReference type="Gramene" id="rna-AYBTSS11_LOCUS3058">
    <property type="protein sequence ID" value="CAJ1897022.1"/>
    <property type="gene ID" value="gene-AYBTSS11_LOCUS3058"/>
</dbReference>
<evidence type="ECO:0000313" key="2">
    <source>
        <dbReference type="EMBL" id="CAJ1897022.1"/>
    </source>
</evidence>
<dbReference type="EMBL" id="OY731398">
    <property type="protein sequence ID" value="CAJ1897022.1"/>
    <property type="molecule type" value="Genomic_DNA"/>
</dbReference>
<reference evidence="2" key="1">
    <citation type="submission" date="2023-10" db="EMBL/GenBank/DDBJ databases">
        <authorList>
            <person name="Domelevo Entfellner J.-B."/>
        </authorList>
    </citation>
    <scope>NUCLEOTIDE SEQUENCE</scope>
</reference>
<feature type="region of interest" description="Disordered" evidence="1">
    <location>
        <begin position="42"/>
        <end position="64"/>
    </location>
</feature>
<sequence length="64" mass="7199">MVLVLDTWEEDKIGIVGHSFKALQSMEIGNLTQRGLNETLYPAHPPSGEHVGIELEKLTSKRQR</sequence>
<organism evidence="2 3">
    <name type="scientific">Sphenostylis stenocarpa</name>
    <dbReference type="NCBI Taxonomy" id="92480"/>
    <lineage>
        <taxon>Eukaryota</taxon>
        <taxon>Viridiplantae</taxon>
        <taxon>Streptophyta</taxon>
        <taxon>Embryophyta</taxon>
        <taxon>Tracheophyta</taxon>
        <taxon>Spermatophyta</taxon>
        <taxon>Magnoliopsida</taxon>
        <taxon>eudicotyledons</taxon>
        <taxon>Gunneridae</taxon>
        <taxon>Pentapetalae</taxon>
        <taxon>rosids</taxon>
        <taxon>fabids</taxon>
        <taxon>Fabales</taxon>
        <taxon>Fabaceae</taxon>
        <taxon>Papilionoideae</taxon>
        <taxon>50 kb inversion clade</taxon>
        <taxon>NPAAA clade</taxon>
        <taxon>indigoferoid/millettioid clade</taxon>
        <taxon>Phaseoleae</taxon>
        <taxon>Sphenostylis</taxon>
    </lineage>
</organism>
<proteinExistence type="predicted"/>
<evidence type="ECO:0000313" key="3">
    <source>
        <dbReference type="Proteomes" id="UP001189624"/>
    </source>
</evidence>
<gene>
    <name evidence="2" type="ORF">AYBTSS11_LOCUS3058</name>
</gene>
<protein>
    <submittedName>
        <fullName evidence="2">Uncharacterized protein</fullName>
    </submittedName>
</protein>
<evidence type="ECO:0000256" key="1">
    <source>
        <dbReference type="SAM" id="MobiDB-lite"/>
    </source>
</evidence>
<dbReference type="AlphaFoldDB" id="A0AA86VW89"/>
<name>A0AA86VW89_9FABA</name>
<keyword evidence="3" id="KW-1185">Reference proteome</keyword>
<accession>A0AA86VW89</accession>
<dbReference type="Proteomes" id="UP001189624">
    <property type="component" value="Chromosome 1"/>
</dbReference>